<evidence type="ECO:0000313" key="3">
    <source>
        <dbReference type="Proteomes" id="UP001424741"/>
    </source>
</evidence>
<gene>
    <name evidence="2" type="ORF">Rhal01_03711</name>
</gene>
<dbReference type="EMBL" id="BAABRL010000016">
    <property type="protein sequence ID" value="GAA5497515.1"/>
    <property type="molecule type" value="Genomic_DNA"/>
</dbReference>
<keyword evidence="1" id="KW-0812">Transmembrane</keyword>
<feature type="transmembrane region" description="Helical" evidence="1">
    <location>
        <begin position="40"/>
        <end position="61"/>
    </location>
</feature>
<evidence type="ECO:0000313" key="2">
    <source>
        <dbReference type="EMBL" id="GAA5497515.1"/>
    </source>
</evidence>
<proteinExistence type="predicted"/>
<keyword evidence="3" id="KW-1185">Reference proteome</keyword>
<organism evidence="2 3">
    <name type="scientific">Rubritalea halochordaticola</name>
    <dbReference type="NCBI Taxonomy" id="714537"/>
    <lineage>
        <taxon>Bacteria</taxon>
        <taxon>Pseudomonadati</taxon>
        <taxon>Verrucomicrobiota</taxon>
        <taxon>Verrucomicrobiia</taxon>
        <taxon>Verrucomicrobiales</taxon>
        <taxon>Rubritaleaceae</taxon>
        <taxon>Rubritalea</taxon>
    </lineage>
</organism>
<evidence type="ECO:0000256" key="1">
    <source>
        <dbReference type="SAM" id="Phobius"/>
    </source>
</evidence>
<accession>A0ABP9V637</accession>
<dbReference type="Proteomes" id="UP001424741">
    <property type="component" value="Unassembled WGS sequence"/>
</dbReference>
<protein>
    <submittedName>
        <fullName evidence="2">Uncharacterized protein</fullName>
    </submittedName>
</protein>
<keyword evidence="1" id="KW-1133">Transmembrane helix</keyword>
<name>A0ABP9V637_9BACT</name>
<sequence length="64" mass="7283">MSRLMKYTCVRAAFLGTLLLLYYLLAVSSRGPQLAASYEALVGPVFCLLFIAVLLLTEYMYRRK</sequence>
<comment type="caution">
    <text evidence="2">The sequence shown here is derived from an EMBL/GenBank/DDBJ whole genome shotgun (WGS) entry which is preliminary data.</text>
</comment>
<reference evidence="2 3" key="1">
    <citation type="submission" date="2024-02" db="EMBL/GenBank/DDBJ databases">
        <title>Rubritalea halochordaticola NBRC 107102.</title>
        <authorList>
            <person name="Ichikawa N."/>
            <person name="Katano-Makiyama Y."/>
            <person name="Hidaka K."/>
        </authorList>
    </citation>
    <scope>NUCLEOTIDE SEQUENCE [LARGE SCALE GENOMIC DNA]</scope>
    <source>
        <strain evidence="2 3">NBRC 107102</strain>
    </source>
</reference>
<keyword evidence="1" id="KW-0472">Membrane</keyword>